<keyword evidence="3" id="KW-1185">Reference proteome</keyword>
<dbReference type="RefSeq" id="WP_354557555.1">
    <property type="nucleotide sequence ID" value="NZ_JBEPMB010000006.1"/>
</dbReference>
<sequence>MTLRPKHLLLPLLALVFLATYQFCLVGLYANEGMLPLEMNLTFVVVFAVSICAMSFIFPSSIEKPSDVFLLFYVIICVLWNSVIWSATRLVTLQTVLPYFALLMLPPVCVILLRTILTQRMALVLKPVMVAQQDQLPLVFAALLVVGAVTAVMVVGGGSFDWDSMYARRLEGRDLYANHVLAGYALNMATNSALPMCGFFVGYRRSLKLALLCIAFVGLMFFLLGLKAPAVNFVGLGVLGLFLSIPFCRRNLVSLLLLGIFVVYALSLLLVIIRNNTFLADYLVRRISMVQPQLQEFYFDYFTKIPSIRGALPHALSDTTFEIGYLYLGNELSNANTNAFFYELSRGGIPAYMAASIVISLIYVAMDIFWKETRSPGFLGAAALFAVLLSEQSWTAVLLTSGMAVTLALVTLFSYPSRHAQTLEEAPDA</sequence>
<reference evidence="2 3" key="1">
    <citation type="submission" date="2024-06" db="EMBL/GenBank/DDBJ databases">
        <title>Genomic Encyclopedia of Type Strains, Phase IV (KMG-IV): sequencing the most valuable type-strain genomes for metagenomic binning, comparative biology and taxonomic classification.</title>
        <authorList>
            <person name="Goeker M."/>
        </authorList>
    </citation>
    <scope>NUCLEOTIDE SEQUENCE [LARGE SCALE GENOMIC DNA]</scope>
    <source>
        <strain evidence="2 3">DSM 29780</strain>
    </source>
</reference>
<keyword evidence="1" id="KW-1133">Transmembrane helix</keyword>
<dbReference type="Proteomes" id="UP001549047">
    <property type="component" value="Unassembled WGS sequence"/>
</dbReference>
<gene>
    <name evidence="2" type="ORF">ABID16_003405</name>
</gene>
<feature type="transmembrane region" description="Helical" evidence="1">
    <location>
        <begin position="207"/>
        <end position="224"/>
    </location>
</feature>
<dbReference type="EMBL" id="JBEPMB010000006">
    <property type="protein sequence ID" value="MET3615062.1"/>
    <property type="molecule type" value="Genomic_DNA"/>
</dbReference>
<feature type="transmembrane region" description="Helical" evidence="1">
    <location>
        <begin position="255"/>
        <end position="273"/>
    </location>
</feature>
<name>A0ABV2J2S0_9HYPH</name>
<keyword evidence="1" id="KW-0812">Transmembrane</keyword>
<feature type="transmembrane region" description="Helical" evidence="1">
    <location>
        <begin position="138"/>
        <end position="160"/>
    </location>
</feature>
<protein>
    <submittedName>
        <fullName evidence="2">Uncharacterized protein</fullName>
    </submittedName>
</protein>
<feature type="transmembrane region" description="Helical" evidence="1">
    <location>
        <begin position="97"/>
        <end position="117"/>
    </location>
</feature>
<accession>A0ABV2J2S0</accession>
<proteinExistence type="predicted"/>
<evidence type="ECO:0000313" key="3">
    <source>
        <dbReference type="Proteomes" id="UP001549047"/>
    </source>
</evidence>
<keyword evidence="1" id="KW-0472">Membrane</keyword>
<feature type="transmembrane region" description="Helical" evidence="1">
    <location>
        <begin position="70"/>
        <end position="91"/>
    </location>
</feature>
<feature type="transmembrane region" description="Helical" evidence="1">
    <location>
        <begin position="349"/>
        <end position="366"/>
    </location>
</feature>
<feature type="transmembrane region" description="Helical" evidence="1">
    <location>
        <begin position="396"/>
        <end position="415"/>
    </location>
</feature>
<feature type="transmembrane region" description="Helical" evidence="1">
    <location>
        <begin position="180"/>
        <end position="200"/>
    </location>
</feature>
<comment type="caution">
    <text evidence="2">The sequence shown here is derived from an EMBL/GenBank/DDBJ whole genome shotgun (WGS) entry which is preliminary data.</text>
</comment>
<evidence type="ECO:0000256" key="1">
    <source>
        <dbReference type="SAM" id="Phobius"/>
    </source>
</evidence>
<feature type="transmembrane region" description="Helical" evidence="1">
    <location>
        <begin position="40"/>
        <end position="58"/>
    </location>
</feature>
<organism evidence="2 3">
    <name type="scientific">Rhizobium aquaticum</name>
    <dbReference type="NCBI Taxonomy" id="1549636"/>
    <lineage>
        <taxon>Bacteria</taxon>
        <taxon>Pseudomonadati</taxon>
        <taxon>Pseudomonadota</taxon>
        <taxon>Alphaproteobacteria</taxon>
        <taxon>Hyphomicrobiales</taxon>
        <taxon>Rhizobiaceae</taxon>
        <taxon>Rhizobium/Agrobacterium group</taxon>
        <taxon>Rhizobium</taxon>
    </lineage>
</organism>
<evidence type="ECO:0000313" key="2">
    <source>
        <dbReference type="EMBL" id="MET3615062.1"/>
    </source>
</evidence>